<dbReference type="InterPro" id="IPR016181">
    <property type="entry name" value="Acyl_CoA_acyltransferase"/>
</dbReference>
<keyword evidence="2" id="KW-0012">Acyltransferase</keyword>
<dbReference type="Pfam" id="PF13508">
    <property type="entry name" value="Acetyltransf_7"/>
    <property type="match status" value="1"/>
</dbReference>
<evidence type="ECO:0000256" key="2">
    <source>
        <dbReference type="ARBA" id="ARBA00023315"/>
    </source>
</evidence>
<evidence type="ECO:0000313" key="5">
    <source>
        <dbReference type="Proteomes" id="UP000682843"/>
    </source>
</evidence>
<dbReference type="Proteomes" id="UP000682843">
    <property type="component" value="Chromosome"/>
</dbReference>
<evidence type="ECO:0000313" key="4">
    <source>
        <dbReference type="EMBL" id="QUS38354.1"/>
    </source>
</evidence>
<gene>
    <name evidence="4" type="ORF">RPMA_05465</name>
</gene>
<accession>A0ABX8A3X8</accession>
<organism evidence="4 5">
    <name type="scientific">Tardiphaga alba</name>
    <dbReference type="NCBI Taxonomy" id="340268"/>
    <lineage>
        <taxon>Bacteria</taxon>
        <taxon>Pseudomonadati</taxon>
        <taxon>Pseudomonadota</taxon>
        <taxon>Alphaproteobacteria</taxon>
        <taxon>Hyphomicrobiales</taxon>
        <taxon>Nitrobacteraceae</taxon>
        <taxon>Tardiphaga</taxon>
    </lineage>
</organism>
<dbReference type="EMBL" id="CP036498">
    <property type="protein sequence ID" value="QUS38354.1"/>
    <property type="molecule type" value="Genomic_DNA"/>
</dbReference>
<dbReference type="PANTHER" id="PTHR43877">
    <property type="entry name" value="AMINOALKYLPHOSPHONATE N-ACETYLTRANSFERASE-RELATED-RELATED"/>
    <property type="match status" value="1"/>
</dbReference>
<proteinExistence type="predicted"/>
<dbReference type="Gene3D" id="3.40.630.30">
    <property type="match status" value="1"/>
</dbReference>
<dbReference type="InterPro" id="IPR050832">
    <property type="entry name" value="Bact_Acetyltransf"/>
</dbReference>
<feature type="domain" description="N-acetyltransferase" evidence="3">
    <location>
        <begin position="6"/>
        <end position="141"/>
    </location>
</feature>
<name>A0ABX8A3X8_9BRAD</name>
<evidence type="ECO:0000256" key="1">
    <source>
        <dbReference type="ARBA" id="ARBA00022679"/>
    </source>
</evidence>
<reference evidence="4 5" key="1">
    <citation type="submission" date="2019-02" db="EMBL/GenBank/DDBJ databases">
        <title>Emended description of the genus Rhodopseudomonas and description of Rhodopseudomonas albus sp. nov., a non-phototrophic, heavy-metal-tolerant bacterium isolated from garden soil.</title>
        <authorList>
            <person name="Bao Z."/>
            <person name="Cao W.W."/>
            <person name="Sato Y."/>
            <person name="Nishizawa T."/>
            <person name="Zhao J."/>
            <person name="Guo Y."/>
            <person name="Ohta H."/>
        </authorList>
    </citation>
    <scope>NUCLEOTIDE SEQUENCE [LARGE SCALE GENOMIC DNA]</scope>
    <source>
        <strain evidence="4 5">SK50-23</strain>
    </source>
</reference>
<protein>
    <submittedName>
        <fullName evidence="4">N-acetyltransferase</fullName>
    </submittedName>
</protein>
<dbReference type="CDD" id="cd04301">
    <property type="entry name" value="NAT_SF"/>
    <property type="match status" value="1"/>
</dbReference>
<sequence length="170" mass="18404">MSDLDLIIAAETANDAQPIERLVARTFGPGRFVLSAYRLREHVSHLLDLSFTARIGTLLVGSIRQLPICVGDTPALLLGPLTVEPPFRSRGVGRKLLDRAINDARVKGHQLIVLVGDEPYYSRVGFKAIPKGHVTMPGPVDQKRLLVLELVDGAAEGLAGAVRPDWNAAK</sequence>
<dbReference type="SUPFAM" id="SSF55729">
    <property type="entry name" value="Acyl-CoA N-acyltransferases (Nat)"/>
    <property type="match status" value="1"/>
</dbReference>
<keyword evidence="5" id="KW-1185">Reference proteome</keyword>
<dbReference type="PANTHER" id="PTHR43877:SF1">
    <property type="entry name" value="ACETYLTRANSFERASE"/>
    <property type="match status" value="1"/>
</dbReference>
<evidence type="ECO:0000259" key="3">
    <source>
        <dbReference type="PROSITE" id="PS51186"/>
    </source>
</evidence>
<dbReference type="InterPro" id="IPR000182">
    <property type="entry name" value="GNAT_dom"/>
</dbReference>
<keyword evidence="1" id="KW-0808">Transferase</keyword>
<dbReference type="PROSITE" id="PS51186">
    <property type="entry name" value="GNAT"/>
    <property type="match status" value="1"/>
</dbReference>
<dbReference type="RefSeq" id="WP_211911890.1">
    <property type="nucleotide sequence ID" value="NZ_CP036498.1"/>
</dbReference>